<evidence type="ECO:0000256" key="1">
    <source>
        <dbReference type="SAM" id="MobiDB-lite"/>
    </source>
</evidence>
<feature type="transmembrane region" description="Helical" evidence="2">
    <location>
        <begin position="18"/>
        <end position="36"/>
    </location>
</feature>
<keyword evidence="2" id="KW-0812">Transmembrane</keyword>
<dbReference type="OrthoDB" id="4367361at2"/>
<dbReference type="RefSeq" id="WP_064856109.1">
    <property type="nucleotide sequence ID" value="NZ_LZIM01000053.1"/>
</dbReference>
<accession>A0A1A2EAI4</accession>
<sequence length="417" mass="44885">MTILHASEQHEARILERVGLIAVACVVIASTVYATFKPSGGSAAETLAVVIEAPYVGQGVQAETPVIMHGVKVGEVTSIASIAGGGVRMEAALQSGPTRGLTDTMQIDYRAANYFGITGINLTPGEGGRPLRSGMQLDITPEGNFSLQALLYRLGALTNGVFDERLIRVFERATRYVDGLNPLLETALIVGSALAKVQTVSTAQLLENTAGISSALPSVIDAATSSADVMINTYYGTGHNPETSQRIKEKSKYYKIVDDKQKQRYDASDRFWLANRDNDVFFDRQVVPLMDKARTDLFGKIGKLESSHVDDLFPLVESIRGLVDTVPEIFSPEDFAETVMDLRGRFERIYGSSPDQHSLQVRIVLDRLPGIAAPLGYGPGEPGSAQPPPLLVPAPSEAQPSEPLPAEQHPARTGQPS</sequence>
<dbReference type="AlphaFoldDB" id="A0A1A2EAI4"/>
<dbReference type="Proteomes" id="UP000093985">
    <property type="component" value="Unassembled WGS sequence"/>
</dbReference>
<comment type="caution">
    <text evidence="4">The sequence shown here is derived from an EMBL/GenBank/DDBJ whole genome shotgun (WGS) entry which is preliminary data.</text>
</comment>
<organism evidence="4 5">
    <name type="scientific">Mycolicibacter sinensis (strain JDM601)</name>
    <name type="common">Mycobacterium sinense</name>
    <dbReference type="NCBI Taxonomy" id="875328"/>
    <lineage>
        <taxon>Bacteria</taxon>
        <taxon>Bacillati</taxon>
        <taxon>Actinomycetota</taxon>
        <taxon>Actinomycetes</taxon>
        <taxon>Mycobacteriales</taxon>
        <taxon>Mycobacteriaceae</taxon>
        <taxon>Mycolicibacter</taxon>
    </lineage>
</organism>
<name>A0A1A2EAI4_MYCSD</name>
<evidence type="ECO:0000313" key="5">
    <source>
        <dbReference type="Proteomes" id="UP000093985"/>
    </source>
</evidence>
<feature type="domain" description="Mce/MlaD" evidence="3">
    <location>
        <begin position="48"/>
        <end position="125"/>
    </location>
</feature>
<feature type="region of interest" description="Disordered" evidence="1">
    <location>
        <begin position="375"/>
        <end position="417"/>
    </location>
</feature>
<dbReference type="EMBL" id="LZIN01000075">
    <property type="protein sequence ID" value="OBG03067.1"/>
    <property type="molecule type" value="Genomic_DNA"/>
</dbReference>
<dbReference type="Pfam" id="PF02470">
    <property type="entry name" value="MlaD"/>
    <property type="match status" value="1"/>
</dbReference>
<gene>
    <name evidence="4" type="ORF">A5771_14080</name>
</gene>
<reference evidence="5" key="1">
    <citation type="submission" date="2016-06" db="EMBL/GenBank/DDBJ databases">
        <authorList>
            <person name="Sutton G."/>
            <person name="Brinkac L."/>
            <person name="Sanka R."/>
            <person name="Adams M."/>
            <person name="Lau E."/>
            <person name="Mehaffy C."/>
            <person name="Tameris M."/>
            <person name="Hatherill M."/>
            <person name="Hanekom W."/>
            <person name="Mahomed H."/>
            <person name="Mcshane H."/>
        </authorList>
    </citation>
    <scope>NUCLEOTIDE SEQUENCE [LARGE SCALE GENOMIC DNA]</scope>
    <source>
        <strain evidence="5">852014-51077_SCH5608930-a</strain>
    </source>
</reference>
<evidence type="ECO:0000259" key="3">
    <source>
        <dbReference type="Pfam" id="PF02470"/>
    </source>
</evidence>
<keyword evidence="2" id="KW-1133">Transmembrane helix</keyword>
<evidence type="ECO:0000313" key="4">
    <source>
        <dbReference type="EMBL" id="OBG03067.1"/>
    </source>
</evidence>
<protein>
    <recommendedName>
        <fullName evidence="3">Mce/MlaD domain-containing protein</fullName>
    </recommendedName>
</protein>
<keyword evidence="2" id="KW-0472">Membrane</keyword>
<evidence type="ECO:0000256" key="2">
    <source>
        <dbReference type="SAM" id="Phobius"/>
    </source>
</evidence>
<proteinExistence type="predicted"/>
<dbReference type="InterPro" id="IPR003399">
    <property type="entry name" value="Mce/MlaD"/>
</dbReference>